<evidence type="ECO:0000259" key="2">
    <source>
        <dbReference type="Pfam" id="PF18741"/>
    </source>
</evidence>
<dbReference type="AlphaFoldDB" id="A0A561C118"/>
<organism evidence="3 4">
    <name type="scientific">Kribbella amoyensis</name>
    <dbReference type="NCBI Taxonomy" id="996641"/>
    <lineage>
        <taxon>Bacteria</taxon>
        <taxon>Bacillati</taxon>
        <taxon>Actinomycetota</taxon>
        <taxon>Actinomycetes</taxon>
        <taxon>Propionibacteriales</taxon>
        <taxon>Kribbellaceae</taxon>
        <taxon>Kribbella</taxon>
    </lineage>
</organism>
<dbReference type="Gene3D" id="3.40.960.10">
    <property type="entry name" value="VSR Endonuclease"/>
    <property type="match status" value="1"/>
</dbReference>
<evidence type="ECO:0000313" key="4">
    <source>
        <dbReference type="Proteomes" id="UP000318380"/>
    </source>
</evidence>
<dbReference type="InterPro" id="IPR011335">
    <property type="entry name" value="Restrct_endonuc-II-like"/>
</dbReference>
<keyword evidence="4" id="KW-1185">Reference proteome</keyword>
<dbReference type="Pfam" id="PF18741">
    <property type="entry name" value="MTES_1575"/>
    <property type="match status" value="1"/>
</dbReference>
<feature type="region of interest" description="Disordered" evidence="1">
    <location>
        <begin position="84"/>
        <end position="107"/>
    </location>
</feature>
<gene>
    <name evidence="3" type="ORF">FB561_6072</name>
</gene>
<sequence length="308" mass="33967">MFPCDLPLYFAGLPFTKRQIGSKLPWLLGAGEIRRVVGDVYVDTRVPDSPALRAAAAAKAIPAGAVACGELAAWVHGIDTTALGRSSSARGRSSAGRSPRREPPADADAVRLEFVREGADVVDLGDLRVSSPVATGVQLAMQLPRPFALSAVDAMLRAGTVDRWALRAASAAYDGQPGIRQAREILRYADRRAASPGESWLRLRLIDAGFGRPEAQYRVAGARREYRIDLAYPEPVDDGQQLGLEYDSDAWHSRDRDQQRDDLRRQELEELGWHLLSVRRPDLWGSYPALELAVGSFLGRHPRLPRRW</sequence>
<dbReference type="RefSeq" id="WP_145812567.1">
    <property type="nucleotide sequence ID" value="NZ_VIVK01000001.1"/>
</dbReference>
<evidence type="ECO:0000256" key="1">
    <source>
        <dbReference type="SAM" id="MobiDB-lite"/>
    </source>
</evidence>
<protein>
    <recommendedName>
        <fullName evidence="2">Restriction endonuclease type II-like domain-containing protein</fullName>
    </recommendedName>
</protein>
<accession>A0A561C118</accession>
<dbReference type="EMBL" id="VIVK01000001">
    <property type="protein sequence ID" value="TWD84876.1"/>
    <property type="molecule type" value="Genomic_DNA"/>
</dbReference>
<dbReference type="OrthoDB" id="5517693at2"/>
<dbReference type="SUPFAM" id="SSF52980">
    <property type="entry name" value="Restriction endonuclease-like"/>
    <property type="match status" value="1"/>
</dbReference>
<comment type="caution">
    <text evidence="3">The sequence shown here is derived from an EMBL/GenBank/DDBJ whole genome shotgun (WGS) entry which is preliminary data.</text>
</comment>
<reference evidence="3 4" key="1">
    <citation type="submission" date="2019-06" db="EMBL/GenBank/DDBJ databases">
        <title>Sequencing the genomes of 1000 actinobacteria strains.</title>
        <authorList>
            <person name="Klenk H.-P."/>
        </authorList>
    </citation>
    <scope>NUCLEOTIDE SEQUENCE [LARGE SCALE GENOMIC DNA]</scope>
    <source>
        <strain evidence="3 4">DSM 24683</strain>
    </source>
</reference>
<dbReference type="InterPro" id="IPR049468">
    <property type="entry name" value="Restrct_endonuc-II-like_dom"/>
</dbReference>
<proteinExistence type="predicted"/>
<feature type="domain" description="Restriction endonuclease type II-like" evidence="2">
    <location>
        <begin position="213"/>
        <end position="284"/>
    </location>
</feature>
<name>A0A561C118_9ACTN</name>
<feature type="compositionally biased region" description="Low complexity" evidence="1">
    <location>
        <begin position="84"/>
        <end position="97"/>
    </location>
</feature>
<dbReference type="Proteomes" id="UP000318380">
    <property type="component" value="Unassembled WGS sequence"/>
</dbReference>
<evidence type="ECO:0000313" key="3">
    <source>
        <dbReference type="EMBL" id="TWD84876.1"/>
    </source>
</evidence>